<reference evidence="4 5" key="1">
    <citation type="submission" date="2024-02" db="EMBL/GenBank/DDBJ databases">
        <authorList>
            <person name="Vignale AGUSTIN F."/>
            <person name="Sosa J E."/>
            <person name="Modenutti C."/>
        </authorList>
    </citation>
    <scope>NUCLEOTIDE SEQUENCE [LARGE SCALE GENOMIC DNA]</scope>
</reference>
<organism evidence="4 5">
    <name type="scientific">Ilex paraguariensis</name>
    <name type="common">yerba mate</name>
    <dbReference type="NCBI Taxonomy" id="185542"/>
    <lineage>
        <taxon>Eukaryota</taxon>
        <taxon>Viridiplantae</taxon>
        <taxon>Streptophyta</taxon>
        <taxon>Embryophyta</taxon>
        <taxon>Tracheophyta</taxon>
        <taxon>Spermatophyta</taxon>
        <taxon>Magnoliopsida</taxon>
        <taxon>eudicotyledons</taxon>
        <taxon>Gunneridae</taxon>
        <taxon>Pentapetalae</taxon>
        <taxon>asterids</taxon>
        <taxon>campanulids</taxon>
        <taxon>Aquifoliales</taxon>
        <taxon>Aquifoliaceae</taxon>
        <taxon>Ilex</taxon>
    </lineage>
</organism>
<sequence>MSQNPKPSDHSQPDKPEAHVGDASHSSDYAPYPKLDPKDVAPPTPPAAEIWTSVPVGPEPPAPPPAGHTSVHSPRSPTANSPRSPTANSPRSPSASEGPPPISENSATTMPQESNPYVSSAPMPQSSMKNRMDTVKDVLGKWGKKAAEATKKAEGFAGDMWQHLKTGPSFADAAVGRIAQGTKVLAEGGYEKIFRQTFETVPEEQLLKAYACYLSASSGPVMGILYLSTAKLAFYSDNPLSYKVGEQTEWSYYKVVIPIHQLKAVNPSKSKVKPVEKYIQVISLDNHEFWFMGFVNYDSAVKNLQGALQAPTL</sequence>
<proteinExistence type="inferred from homology"/>
<dbReference type="Gene3D" id="2.30.29.30">
    <property type="entry name" value="Pleckstrin-homology domain (PH domain)/Phosphotyrosine-binding domain (PTB)"/>
    <property type="match status" value="1"/>
</dbReference>
<comment type="caution">
    <text evidence="4">The sequence shown here is derived from an EMBL/GenBank/DDBJ whole genome shotgun (WGS) entry which is preliminary data.</text>
</comment>
<dbReference type="InterPro" id="IPR004182">
    <property type="entry name" value="GRAM"/>
</dbReference>
<feature type="region of interest" description="Disordered" evidence="2">
    <location>
        <begin position="1"/>
        <end position="128"/>
    </location>
</feature>
<keyword evidence="5" id="KW-1185">Reference proteome</keyword>
<dbReference type="AlphaFoldDB" id="A0ABC8S1C0"/>
<dbReference type="InterPro" id="IPR011993">
    <property type="entry name" value="PH-like_dom_sf"/>
</dbReference>
<dbReference type="Pfam" id="PF02893">
    <property type="entry name" value="GRAM"/>
    <property type="match status" value="1"/>
</dbReference>
<feature type="compositionally biased region" description="Polar residues" evidence="2">
    <location>
        <begin position="70"/>
        <end position="95"/>
    </location>
</feature>
<gene>
    <name evidence="4" type="ORF">ILEXP_LOCUS16999</name>
</gene>
<evidence type="ECO:0000256" key="1">
    <source>
        <dbReference type="ARBA" id="ARBA00009414"/>
    </source>
</evidence>
<feature type="compositionally biased region" description="Pro residues" evidence="2">
    <location>
        <begin position="57"/>
        <end position="66"/>
    </location>
</feature>
<evidence type="ECO:0000256" key="2">
    <source>
        <dbReference type="SAM" id="MobiDB-lite"/>
    </source>
</evidence>
<evidence type="ECO:0000259" key="3">
    <source>
        <dbReference type="SMART" id="SM00568"/>
    </source>
</evidence>
<evidence type="ECO:0000313" key="5">
    <source>
        <dbReference type="Proteomes" id="UP001642360"/>
    </source>
</evidence>
<feature type="domain" description="GRAM" evidence="3">
    <location>
        <begin position="192"/>
        <end position="269"/>
    </location>
</feature>
<feature type="compositionally biased region" description="Basic and acidic residues" evidence="2">
    <location>
        <begin position="7"/>
        <end position="22"/>
    </location>
</feature>
<dbReference type="Proteomes" id="UP001642360">
    <property type="component" value="Unassembled WGS sequence"/>
</dbReference>
<dbReference type="InterPro" id="IPR037848">
    <property type="entry name" value="GEM-like"/>
</dbReference>
<accession>A0ABC8S1C0</accession>
<dbReference type="SMART" id="SM00568">
    <property type="entry name" value="GRAM"/>
    <property type="match status" value="1"/>
</dbReference>
<name>A0ABC8S1C0_9AQUA</name>
<protein>
    <recommendedName>
        <fullName evidence="3">GRAM domain-containing protein</fullName>
    </recommendedName>
</protein>
<dbReference type="PANTHER" id="PTHR31969">
    <property type="entry name" value="GEM-LIKE PROTEIN 2"/>
    <property type="match status" value="1"/>
</dbReference>
<evidence type="ECO:0000313" key="4">
    <source>
        <dbReference type="EMBL" id="CAK9149004.1"/>
    </source>
</evidence>
<feature type="compositionally biased region" description="Polar residues" evidence="2">
    <location>
        <begin position="103"/>
        <end position="128"/>
    </location>
</feature>
<dbReference type="EMBL" id="CAUOFW020001825">
    <property type="protein sequence ID" value="CAK9149004.1"/>
    <property type="molecule type" value="Genomic_DNA"/>
</dbReference>
<comment type="similarity">
    <text evidence="1">Belongs to the GEM family.</text>
</comment>